<dbReference type="PANTHER" id="PTHR44858">
    <property type="entry name" value="TETRATRICOPEPTIDE REPEAT PROTEIN 6"/>
    <property type="match status" value="1"/>
</dbReference>
<evidence type="ECO:0000313" key="4">
    <source>
        <dbReference type="EMBL" id="QPR74791.1"/>
    </source>
</evidence>
<dbReference type="Proteomes" id="UP000435910">
    <property type="component" value="Unassembled WGS sequence"/>
</dbReference>
<dbReference type="Pfam" id="PF13181">
    <property type="entry name" value="TPR_8"/>
    <property type="match status" value="2"/>
</dbReference>
<dbReference type="PROSITE" id="PS50293">
    <property type="entry name" value="TPR_REGION"/>
    <property type="match status" value="1"/>
</dbReference>
<feature type="repeat" description="TPR" evidence="3">
    <location>
        <begin position="170"/>
        <end position="203"/>
    </location>
</feature>
<proteinExistence type="predicted"/>
<dbReference type="SMART" id="SM00028">
    <property type="entry name" value="TPR"/>
    <property type="match status" value="6"/>
</dbReference>
<gene>
    <name evidence="5" type="ORF">CHCC16736_1291</name>
    <name evidence="4" type="ORF">I6G80_11300</name>
</gene>
<evidence type="ECO:0000313" key="7">
    <source>
        <dbReference type="Proteomes" id="UP000595038"/>
    </source>
</evidence>
<reference evidence="4 7" key="2">
    <citation type="submission" date="2020-12" db="EMBL/GenBank/DDBJ databases">
        <title>FDA dAtabase for Regulatory Grade micrObial Sequences (FDA-ARGOS): Supporting development and validation of Infectious Disease Dx tests.</title>
        <authorList>
            <person name="Nelson B."/>
            <person name="Plummer A."/>
            <person name="Tallon L."/>
            <person name="Sadzewicz L."/>
            <person name="Zhao X."/>
            <person name="Boylan J."/>
            <person name="Ott S."/>
            <person name="Bowen H."/>
            <person name="Vavikolanu K."/>
            <person name="Mehta A."/>
            <person name="Aluvathingal J."/>
            <person name="Nadendla S."/>
            <person name="Myers T."/>
            <person name="Yan Y."/>
            <person name="Sichtig H."/>
        </authorList>
    </citation>
    <scope>NUCLEOTIDE SEQUENCE [LARGE SCALE GENOMIC DNA]</scope>
    <source>
        <strain evidence="4 7">FDAARGOS_923</strain>
    </source>
</reference>
<feature type="repeat" description="TPR" evidence="3">
    <location>
        <begin position="102"/>
        <end position="135"/>
    </location>
</feature>
<organism evidence="5 6">
    <name type="scientific">Bacillus licheniformis</name>
    <dbReference type="NCBI Taxonomy" id="1402"/>
    <lineage>
        <taxon>Bacteria</taxon>
        <taxon>Bacillati</taxon>
        <taxon>Bacillota</taxon>
        <taxon>Bacilli</taxon>
        <taxon>Bacillales</taxon>
        <taxon>Bacillaceae</taxon>
        <taxon>Bacillus</taxon>
    </lineage>
</organism>
<dbReference type="EMBL" id="NILC01000028">
    <property type="protein sequence ID" value="TWL23583.1"/>
    <property type="molecule type" value="Genomic_DNA"/>
</dbReference>
<dbReference type="PROSITE" id="PS50005">
    <property type="entry name" value="TPR"/>
    <property type="match status" value="4"/>
</dbReference>
<dbReference type="InterPro" id="IPR011990">
    <property type="entry name" value="TPR-like_helical_dom_sf"/>
</dbReference>
<keyword evidence="2 3" id="KW-0802">TPR repeat</keyword>
<evidence type="ECO:0000313" key="6">
    <source>
        <dbReference type="Proteomes" id="UP000435910"/>
    </source>
</evidence>
<dbReference type="Gene3D" id="1.25.40.10">
    <property type="entry name" value="Tetratricopeptide repeat domain"/>
    <property type="match status" value="1"/>
</dbReference>
<accession>A0A1Y0YHW8</accession>
<keyword evidence="1" id="KW-0677">Repeat</keyword>
<dbReference type="AlphaFoldDB" id="A0A1Y0YHW8"/>
<dbReference type="PANTHER" id="PTHR44858:SF1">
    <property type="entry name" value="UDP-N-ACETYLGLUCOSAMINE--PEPTIDE N-ACETYLGLUCOSAMINYLTRANSFERASE SPINDLY-RELATED"/>
    <property type="match status" value="1"/>
</dbReference>
<dbReference type="InterPro" id="IPR019734">
    <property type="entry name" value="TPR_rpt"/>
</dbReference>
<evidence type="ECO:0000313" key="5">
    <source>
        <dbReference type="EMBL" id="TWL23583.1"/>
    </source>
</evidence>
<reference evidence="5 6" key="1">
    <citation type="submission" date="2019-06" db="EMBL/GenBank/DDBJ databases">
        <title>Genome sequence analysis of &gt;100 Bacillus licheniformis strains suggests intrinsic resistance to this species.</title>
        <authorList>
            <person name="Wels M."/>
            <person name="Siezen R.J."/>
            <person name="Johansen E."/>
            <person name="Stuer-Lauridsen B."/>
            <person name="Bjerre K."/>
            <person name="Nielsen B.K.K."/>
        </authorList>
    </citation>
    <scope>NUCLEOTIDE SEQUENCE [LARGE SCALE GENOMIC DNA]</scope>
    <source>
        <strain evidence="5 6">BAC-16736</strain>
    </source>
</reference>
<dbReference type="InterPro" id="IPR050498">
    <property type="entry name" value="Ycf3"/>
</dbReference>
<dbReference type="OMA" id="HADAFYN"/>
<evidence type="ECO:0000256" key="1">
    <source>
        <dbReference type="ARBA" id="ARBA00022737"/>
    </source>
</evidence>
<dbReference type="Proteomes" id="UP000595038">
    <property type="component" value="Chromosome"/>
</dbReference>
<dbReference type="EMBL" id="CP065647">
    <property type="protein sequence ID" value="QPR74791.1"/>
    <property type="molecule type" value="Genomic_DNA"/>
</dbReference>
<feature type="repeat" description="TPR" evidence="3">
    <location>
        <begin position="68"/>
        <end position="101"/>
    </location>
</feature>
<dbReference type="GeneID" id="92860531"/>
<dbReference type="Pfam" id="PF13429">
    <property type="entry name" value="TPR_15"/>
    <property type="match status" value="1"/>
</dbReference>
<protein>
    <submittedName>
        <fullName evidence="5">TPR repeat-containing protein YrrB</fullName>
    </submittedName>
    <submittedName>
        <fullName evidence="4">Tetratricopeptide repeat protein</fullName>
    </submittedName>
</protein>
<sequence length="216" mass="24298">MDYNQIGIDAMQKGDFEKAAEAFTKAIDENSGDPVPYINFANLLSAVGELDRALKFYDRAAALDEKAGAAYYGAGNVYVMKERYQEAKDMFEKAHRTGMENSDLYYMLGTTLVKLEQPKLAMPYLQRAAELNDADVEARFHYAMCLANEGMLDEAITEFSNVTERDPSHADAFYNLGVAYAFKEDRKTALDMLNKALDIQPDHMLSIRAKQLLEEA</sequence>
<evidence type="ECO:0000256" key="2">
    <source>
        <dbReference type="ARBA" id="ARBA00022803"/>
    </source>
</evidence>
<feature type="repeat" description="TPR" evidence="3">
    <location>
        <begin position="34"/>
        <end position="67"/>
    </location>
</feature>
<dbReference type="RefSeq" id="WP_003183935.1">
    <property type="nucleotide sequence ID" value="NZ_BEXU01000012.1"/>
</dbReference>
<dbReference type="SUPFAM" id="SSF81901">
    <property type="entry name" value="HCP-like"/>
    <property type="match status" value="1"/>
</dbReference>
<evidence type="ECO:0000256" key="3">
    <source>
        <dbReference type="PROSITE-ProRule" id="PRU00339"/>
    </source>
</evidence>
<name>A0A1Y0YHW8_BACLI</name>